<keyword evidence="3" id="KW-1185">Reference proteome</keyword>
<protein>
    <submittedName>
        <fullName evidence="2">Ribonuclease toxin immunity protein CdiI</fullName>
    </submittedName>
</protein>
<dbReference type="EMBL" id="CP082904">
    <property type="protein sequence ID" value="UQY45130.1"/>
    <property type="molecule type" value="Genomic_DNA"/>
</dbReference>
<dbReference type="CDD" id="cd20688">
    <property type="entry name" value="CdiI_Ecoli_Nm-like"/>
    <property type="match status" value="1"/>
</dbReference>
<dbReference type="Pfam" id="PF18624">
    <property type="entry name" value="CdiI_4"/>
    <property type="match status" value="1"/>
</dbReference>
<reference evidence="2" key="1">
    <citation type="submission" date="2021-09" db="EMBL/GenBank/DDBJ databases">
        <title>First case of bloodstream infection caused by Mixta hanseatica sp. nov., a member of the Erwiniaceae family.</title>
        <authorList>
            <person name="Both A."/>
            <person name="Huang J."/>
            <person name="Wenzel P."/>
            <person name="Aepfelbacher M."/>
            <person name="Rohde H."/>
            <person name="Christner M."/>
            <person name="Hentschke M."/>
        </authorList>
    </citation>
    <scope>NUCLEOTIDE SEQUENCE</scope>
    <source>
        <strain evidence="2">X22927</strain>
    </source>
</reference>
<sequence length="116" mass="13577">MNEYIFKKIDYDNDPEWVIKDYFNSMNLQGKFLWMLPYIISKTGCGVNETYCIFPDKNDPDPDSHFEGIMFGVWEGEIIVPEEVGLKYTRLACEKYLRLHPEDTEKVNSLLSKLPG</sequence>
<evidence type="ECO:0000313" key="3">
    <source>
        <dbReference type="Proteomes" id="UP001056635"/>
    </source>
</evidence>
<evidence type="ECO:0000313" key="2">
    <source>
        <dbReference type="EMBL" id="UQY45130.1"/>
    </source>
</evidence>
<gene>
    <name evidence="2" type="primary">cdiI</name>
    <name evidence="2" type="ORF">K6958_05475</name>
</gene>
<evidence type="ECO:0000259" key="1">
    <source>
        <dbReference type="Pfam" id="PF18624"/>
    </source>
</evidence>
<dbReference type="Proteomes" id="UP001056635">
    <property type="component" value="Chromosome"/>
</dbReference>
<accession>A0ABY4REG4</accession>
<proteinExistence type="predicted"/>
<dbReference type="NCBIfam" id="NF033826">
    <property type="entry name" value="immun_CdiI"/>
    <property type="match status" value="1"/>
</dbReference>
<name>A0ABY4REG4_9GAMM</name>
<dbReference type="InterPro" id="IPR041256">
    <property type="entry name" value="CdiI_4"/>
</dbReference>
<dbReference type="RefSeq" id="WP_249893710.1">
    <property type="nucleotide sequence ID" value="NZ_CP082904.1"/>
</dbReference>
<organism evidence="2 3">
    <name type="scientific">Mixta hanseatica</name>
    <dbReference type="NCBI Taxonomy" id="2872648"/>
    <lineage>
        <taxon>Bacteria</taxon>
        <taxon>Pseudomonadati</taxon>
        <taxon>Pseudomonadota</taxon>
        <taxon>Gammaproteobacteria</taxon>
        <taxon>Enterobacterales</taxon>
        <taxon>Erwiniaceae</taxon>
        <taxon>Mixta</taxon>
    </lineage>
</organism>
<feature type="domain" description="CDI immunity protein" evidence="1">
    <location>
        <begin position="15"/>
        <end position="111"/>
    </location>
</feature>